<dbReference type="GO" id="GO:0009733">
    <property type="term" value="P:response to auxin"/>
    <property type="evidence" value="ECO:0007669"/>
    <property type="project" value="InterPro"/>
</dbReference>
<dbReference type="Gramene" id="Mp1g27920.1">
    <property type="protein sequence ID" value="Mp1g27920.1.cds1"/>
    <property type="gene ID" value="Mp1g27920"/>
</dbReference>
<reference evidence="4" key="1">
    <citation type="journal article" date="2017" name="Cell">
        <title>Insights into land plant evolution garnered from the Marchantia polymorpha genome.</title>
        <authorList>
            <person name="Bowman J.L."/>
            <person name="Kohchi T."/>
            <person name="Yamato K.T."/>
            <person name="Jenkins J."/>
            <person name="Shu S."/>
            <person name="Ishizaki K."/>
            <person name="Yamaoka S."/>
            <person name="Nishihama R."/>
            <person name="Nakamura Y."/>
            <person name="Berger F."/>
            <person name="Adam C."/>
            <person name="Aki S.S."/>
            <person name="Althoff F."/>
            <person name="Araki T."/>
            <person name="Arteaga-Vazquez M.A."/>
            <person name="Balasubrmanian S."/>
            <person name="Barry K."/>
            <person name="Bauer D."/>
            <person name="Boehm C.R."/>
            <person name="Briginshaw L."/>
            <person name="Caballero-Perez J."/>
            <person name="Catarino B."/>
            <person name="Chen F."/>
            <person name="Chiyoda S."/>
            <person name="Chovatia M."/>
            <person name="Davies K.M."/>
            <person name="Delmans M."/>
            <person name="Demura T."/>
            <person name="Dierschke T."/>
            <person name="Dolan L."/>
            <person name="Dorantes-Acosta A.E."/>
            <person name="Eklund D.M."/>
            <person name="Florent S.N."/>
            <person name="Flores-Sandoval E."/>
            <person name="Fujiyama A."/>
            <person name="Fukuzawa H."/>
            <person name="Galik B."/>
            <person name="Grimanelli D."/>
            <person name="Grimwood J."/>
            <person name="Grossniklaus U."/>
            <person name="Hamada T."/>
            <person name="Haseloff J."/>
            <person name="Hetherington A.J."/>
            <person name="Higo A."/>
            <person name="Hirakawa Y."/>
            <person name="Hundley H.N."/>
            <person name="Ikeda Y."/>
            <person name="Inoue K."/>
            <person name="Inoue S.I."/>
            <person name="Ishida S."/>
            <person name="Jia Q."/>
            <person name="Kakita M."/>
            <person name="Kanazawa T."/>
            <person name="Kawai Y."/>
            <person name="Kawashima T."/>
            <person name="Kennedy M."/>
            <person name="Kinose K."/>
            <person name="Kinoshita T."/>
            <person name="Kohara Y."/>
            <person name="Koide E."/>
            <person name="Komatsu K."/>
            <person name="Kopischke S."/>
            <person name="Kubo M."/>
            <person name="Kyozuka J."/>
            <person name="Lagercrantz U."/>
            <person name="Lin S.S."/>
            <person name="Lindquist E."/>
            <person name="Lipzen A.M."/>
            <person name="Lu C.W."/>
            <person name="De Luna E."/>
            <person name="Martienssen R.A."/>
            <person name="Minamino N."/>
            <person name="Mizutani M."/>
            <person name="Mizutani M."/>
            <person name="Mochizuki N."/>
            <person name="Monte I."/>
            <person name="Mosher R."/>
            <person name="Nagasaki H."/>
            <person name="Nakagami H."/>
            <person name="Naramoto S."/>
            <person name="Nishitani K."/>
            <person name="Ohtani M."/>
            <person name="Okamoto T."/>
            <person name="Okumura M."/>
            <person name="Phillips J."/>
            <person name="Pollak B."/>
            <person name="Reinders A."/>
            <person name="Rovekamp M."/>
            <person name="Sano R."/>
            <person name="Sawa S."/>
            <person name="Schmid M.W."/>
            <person name="Shirakawa M."/>
            <person name="Solano R."/>
            <person name="Spunde A."/>
            <person name="Suetsugu N."/>
            <person name="Sugano S."/>
            <person name="Sugiyama A."/>
            <person name="Sun R."/>
            <person name="Suzuki Y."/>
            <person name="Takenaka M."/>
            <person name="Takezawa D."/>
            <person name="Tomogane H."/>
            <person name="Tsuzuki M."/>
            <person name="Ueda T."/>
            <person name="Umeda M."/>
            <person name="Ward J.M."/>
            <person name="Watanabe Y."/>
            <person name="Yazaki K."/>
            <person name="Yokoyama R."/>
            <person name="Yoshitake Y."/>
            <person name="Yotsui I."/>
            <person name="Zachgo S."/>
            <person name="Schmutz J."/>
        </authorList>
    </citation>
    <scope>NUCLEOTIDE SEQUENCE [LARGE SCALE GENOMIC DNA]</scope>
    <source>
        <strain evidence="4">Tak-1</strain>
    </source>
</reference>
<dbReference type="OrthoDB" id="10373154at2759"/>
<evidence type="ECO:0000256" key="2">
    <source>
        <dbReference type="SAM" id="MobiDB-lite"/>
    </source>
</evidence>
<name>A0A2R6XU27_MARPO</name>
<feature type="compositionally biased region" description="Low complexity" evidence="2">
    <location>
        <begin position="64"/>
        <end position="81"/>
    </location>
</feature>
<protein>
    <submittedName>
        <fullName evidence="3">Uncharacterized protein</fullName>
    </submittedName>
</protein>
<organism evidence="3 4">
    <name type="scientific">Marchantia polymorpha</name>
    <name type="common">Common liverwort</name>
    <name type="synonym">Marchantia aquatica</name>
    <dbReference type="NCBI Taxonomy" id="3197"/>
    <lineage>
        <taxon>Eukaryota</taxon>
        <taxon>Viridiplantae</taxon>
        <taxon>Streptophyta</taxon>
        <taxon>Embryophyta</taxon>
        <taxon>Marchantiophyta</taxon>
        <taxon>Marchantiopsida</taxon>
        <taxon>Marchantiidae</taxon>
        <taxon>Marchantiales</taxon>
        <taxon>Marchantiaceae</taxon>
        <taxon>Marchantia</taxon>
    </lineage>
</organism>
<proteinExistence type="inferred from homology"/>
<gene>
    <name evidence="3" type="ORF">MARPO_0002s0086</name>
</gene>
<accession>A0A2R6XU27</accession>
<evidence type="ECO:0000313" key="3">
    <source>
        <dbReference type="EMBL" id="PTQ49589.1"/>
    </source>
</evidence>
<comment type="similarity">
    <text evidence="1">Belongs to the ARG7 family.</text>
</comment>
<dbReference type="Proteomes" id="UP000244005">
    <property type="component" value="Unassembled WGS sequence"/>
</dbReference>
<dbReference type="Pfam" id="PF02519">
    <property type="entry name" value="Auxin_inducible"/>
    <property type="match status" value="1"/>
</dbReference>
<feature type="compositionally biased region" description="Low complexity" evidence="2">
    <location>
        <begin position="91"/>
        <end position="131"/>
    </location>
</feature>
<dbReference type="EMBL" id="KZ772674">
    <property type="protein sequence ID" value="PTQ49589.1"/>
    <property type="molecule type" value="Genomic_DNA"/>
</dbReference>
<evidence type="ECO:0000256" key="1">
    <source>
        <dbReference type="ARBA" id="ARBA00006974"/>
    </source>
</evidence>
<dbReference type="AlphaFoldDB" id="A0A2R6XU27"/>
<feature type="region of interest" description="Disordered" evidence="2">
    <location>
        <begin position="64"/>
        <end position="135"/>
    </location>
</feature>
<keyword evidence="4" id="KW-1185">Reference proteome</keyword>
<evidence type="ECO:0000313" key="4">
    <source>
        <dbReference type="Proteomes" id="UP000244005"/>
    </source>
</evidence>
<sequence length="239" mass="26565">MEEKGKCGRSMTTTTWLSRPCYLPRRNMEKSRSRRFQLFFRGLHFGPLSKSRLIFSGFHHSSEYSGTSNSSSSTNSGSSEVSFDDSRLCNSSHDSSSASDVSPITNGSLSRSSSVPSFPSSHSRRSSSGGHRVMDGRKPVLLERVPFGKSGKYLTVYIGARSDQCVKYVIKRSLLKHPLFQLLLKCSEDEFGEDYTVNKGVALVCDPELFLEVVKAVDDNLWSLENNRGEVGNSKCTLH</sequence>
<dbReference type="InterPro" id="IPR003676">
    <property type="entry name" value="SAUR_fam"/>
</dbReference>